<sequence>MRRRTFLQTSIAALGGLLLAGCADDAAGEAPSRDGGPWLMPEEGTPHARTWLAFGASDRIWGADLVPTVQRDLALIATTIARFEPVSMLVPPAQMALAQRLVSGSRVELVACELDDLWIRDTGPTFVKNGPTKAGVDFNFNGWGSKQRHRRDREVARFVAGRAGAPALRTDLVLEGGALEVDGEGTAIITESCVLNDNRNRGWTKAEVEDELRELLGIRKVIWLPGIAGEDITDGHTDFYARFARPGVVVAGLETDRESFDYDVTRKHLEILRAATDVHGNRLRVEVMESPSSVREEFASDDFAGGYINFYVCNGAVIGPEFGAADTDAAARATMQRLFPDRRIVQINIDGIAAGGGGIHCTTQQEPA</sequence>
<dbReference type="GO" id="GO:0009446">
    <property type="term" value="P:putrescine biosynthetic process"/>
    <property type="evidence" value="ECO:0007669"/>
    <property type="project" value="InterPro"/>
</dbReference>
<dbReference type="GO" id="GO:0004668">
    <property type="term" value="F:protein-arginine deiminase activity"/>
    <property type="evidence" value="ECO:0007669"/>
    <property type="project" value="InterPro"/>
</dbReference>
<gene>
    <name evidence="3" type="ORF">SAMN04489793_2077</name>
</gene>
<feature type="signal peptide" evidence="2">
    <location>
        <begin position="1"/>
        <end position="26"/>
    </location>
</feature>
<dbReference type="OrthoDB" id="9808013at2"/>
<dbReference type="GO" id="GO:0047632">
    <property type="term" value="F:agmatine deiminase activity"/>
    <property type="evidence" value="ECO:0007669"/>
    <property type="project" value="TreeGrafter"/>
</dbReference>
<dbReference type="PANTHER" id="PTHR31377">
    <property type="entry name" value="AGMATINE DEIMINASE-RELATED"/>
    <property type="match status" value="1"/>
</dbReference>
<dbReference type="SUPFAM" id="SSF55909">
    <property type="entry name" value="Pentein"/>
    <property type="match status" value="1"/>
</dbReference>
<keyword evidence="4" id="KW-1185">Reference proteome</keyword>
<evidence type="ECO:0000256" key="1">
    <source>
        <dbReference type="ARBA" id="ARBA00022801"/>
    </source>
</evidence>
<dbReference type="STRING" id="57704.SAMN04489793_2077"/>
<keyword evidence="1" id="KW-0378">Hydrolase</keyword>
<dbReference type="PANTHER" id="PTHR31377:SF0">
    <property type="entry name" value="AGMATINE DEIMINASE-RELATED"/>
    <property type="match status" value="1"/>
</dbReference>
<dbReference type="Proteomes" id="UP000182241">
    <property type="component" value="Unassembled WGS sequence"/>
</dbReference>
<evidence type="ECO:0000256" key="2">
    <source>
        <dbReference type="SAM" id="SignalP"/>
    </source>
</evidence>
<name>A0A1H4RSW1_TSUTY</name>
<keyword evidence="2" id="KW-0732">Signal</keyword>
<dbReference type="EMBL" id="FNSA01000003">
    <property type="protein sequence ID" value="SEC34908.1"/>
    <property type="molecule type" value="Genomic_DNA"/>
</dbReference>
<evidence type="ECO:0000313" key="4">
    <source>
        <dbReference type="Proteomes" id="UP000182241"/>
    </source>
</evidence>
<dbReference type="KEGG" id="tsm:ASU32_09135"/>
<reference evidence="4" key="1">
    <citation type="submission" date="2016-10" db="EMBL/GenBank/DDBJ databases">
        <authorList>
            <person name="Varghese N."/>
            <person name="Submissions S."/>
        </authorList>
    </citation>
    <scope>NUCLEOTIDE SEQUENCE [LARGE SCALE GENOMIC DNA]</scope>
    <source>
        <strain evidence="4">DSM 44234</strain>
    </source>
</reference>
<dbReference type="Pfam" id="PF04371">
    <property type="entry name" value="PAD_porph"/>
    <property type="match status" value="1"/>
</dbReference>
<feature type="chain" id="PRO_5038442168" evidence="2">
    <location>
        <begin position="27"/>
        <end position="368"/>
    </location>
</feature>
<accession>A0A1H4RSW1</accession>
<organism evidence="3 4">
    <name type="scientific">Tsukamurella tyrosinosolvens</name>
    <dbReference type="NCBI Taxonomy" id="57704"/>
    <lineage>
        <taxon>Bacteria</taxon>
        <taxon>Bacillati</taxon>
        <taxon>Actinomycetota</taxon>
        <taxon>Actinomycetes</taxon>
        <taxon>Mycobacteriales</taxon>
        <taxon>Tsukamurellaceae</taxon>
        <taxon>Tsukamurella</taxon>
    </lineage>
</organism>
<dbReference type="AlphaFoldDB" id="A0A1H4RSW1"/>
<dbReference type="Gene3D" id="3.75.10.10">
    <property type="entry name" value="L-arginine/glycine Amidinotransferase, Chain A"/>
    <property type="match status" value="1"/>
</dbReference>
<protein>
    <submittedName>
        <fullName evidence="3">Agmatine deiminase</fullName>
    </submittedName>
</protein>
<dbReference type="InterPro" id="IPR007466">
    <property type="entry name" value="Peptidyl-Arg-deiminase_porph"/>
</dbReference>
<evidence type="ECO:0000313" key="3">
    <source>
        <dbReference type="EMBL" id="SEC34908.1"/>
    </source>
</evidence>
<proteinExistence type="predicted"/>
<dbReference type="PROSITE" id="PS51257">
    <property type="entry name" value="PROKAR_LIPOPROTEIN"/>
    <property type="match status" value="1"/>
</dbReference>
<dbReference type="RefSeq" id="WP_068742226.1">
    <property type="nucleotide sequence ID" value="NZ_CBDRGN010000001.1"/>
</dbReference>